<dbReference type="Proteomes" id="UP000639274">
    <property type="component" value="Chromosome"/>
</dbReference>
<dbReference type="AlphaFoldDB" id="A0A974XXZ3"/>
<dbReference type="KEGG" id="lsf:I8J32_014200"/>
<dbReference type="EMBL" id="CP071518">
    <property type="protein sequence ID" value="QSX77862.1"/>
    <property type="molecule type" value="Genomic_DNA"/>
</dbReference>
<reference evidence="1 2" key="1">
    <citation type="submission" date="2021-03" db="EMBL/GenBank/DDBJ databases">
        <title>Lysobacter sp. nov. isolated from soil of gangwondo yeongwol, south Korea.</title>
        <authorList>
            <person name="Kim K.R."/>
            <person name="Kim K.H."/>
            <person name="Jeon C.O."/>
        </authorList>
    </citation>
    <scope>NUCLEOTIDE SEQUENCE [LARGE SCALE GENOMIC DNA]</scope>
    <source>
        <strain evidence="1 2">R19</strain>
    </source>
</reference>
<evidence type="ECO:0000313" key="2">
    <source>
        <dbReference type="Proteomes" id="UP000639274"/>
    </source>
</evidence>
<organism evidence="1 2">
    <name type="scientific">Agrilutibacter solisilvae</name>
    <dbReference type="NCBI Taxonomy" id="2763317"/>
    <lineage>
        <taxon>Bacteria</taxon>
        <taxon>Pseudomonadati</taxon>
        <taxon>Pseudomonadota</taxon>
        <taxon>Gammaproteobacteria</taxon>
        <taxon>Lysobacterales</taxon>
        <taxon>Lysobacteraceae</taxon>
        <taxon>Agrilutibacter</taxon>
    </lineage>
</organism>
<keyword evidence="2" id="KW-1185">Reference proteome</keyword>
<sequence>MKTFLAVFTGTQDGMDAWKSLDGAQRQAREKEGMQAWQAWVEKNASAIIDHGAPLGKTKRISGEGIADIRNNLAAYTVVRAPSHEAAAKLFESHPHFAIFPGDGVEVMECLPIPEMPAT</sequence>
<accession>A0A974XXZ3</accession>
<gene>
    <name evidence="1" type="ORF">I8J32_014200</name>
</gene>
<dbReference type="RefSeq" id="WP_207526637.1">
    <property type="nucleotide sequence ID" value="NZ_CP071518.1"/>
</dbReference>
<protein>
    <recommendedName>
        <fullName evidence="3">YCII-related domain-containing protein</fullName>
    </recommendedName>
</protein>
<proteinExistence type="predicted"/>
<name>A0A974XXZ3_9GAMM</name>
<evidence type="ECO:0000313" key="1">
    <source>
        <dbReference type="EMBL" id="QSX77862.1"/>
    </source>
</evidence>
<evidence type="ECO:0008006" key="3">
    <source>
        <dbReference type="Google" id="ProtNLM"/>
    </source>
</evidence>